<gene>
    <name evidence="8" type="ORF">KIV56_09420</name>
</gene>
<evidence type="ECO:0000313" key="9">
    <source>
        <dbReference type="Proteomes" id="UP001212421"/>
    </source>
</evidence>
<dbReference type="SUPFAM" id="SSF56349">
    <property type="entry name" value="DNA breaking-rejoining enzymes"/>
    <property type="match status" value="1"/>
</dbReference>
<proteinExistence type="inferred from homology"/>
<name>A0ABY7NB92_9MICO</name>
<evidence type="ECO:0000256" key="5">
    <source>
        <dbReference type="PROSITE-ProRule" id="PRU01248"/>
    </source>
</evidence>
<dbReference type="InterPro" id="IPR010998">
    <property type="entry name" value="Integrase_recombinase_N"/>
</dbReference>
<dbReference type="InterPro" id="IPR011010">
    <property type="entry name" value="DNA_brk_join_enz"/>
</dbReference>
<evidence type="ECO:0000259" key="6">
    <source>
        <dbReference type="PROSITE" id="PS51898"/>
    </source>
</evidence>
<dbReference type="Gene3D" id="1.10.443.10">
    <property type="entry name" value="Intergrase catalytic core"/>
    <property type="match status" value="1"/>
</dbReference>
<feature type="domain" description="Core-binding (CB)" evidence="7">
    <location>
        <begin position="55"/>
        <end position="153"/>
    </location>
</feature>
<dbReference type="InterPro" id="IPR013762">
    <property type="entry name" value="Integrase-like_cat_sf"/>
</dbReference>
<evidence type="ECO:0000256" key="4">
    <source>
        <dbReference type="ARBA" id="ARBA00023172"/>
    </source>
</evidence>
<dbReference type="PANTHER" id="PTHR30629:SF2">
    <property type="entry name" value="PROPHAGE INTEGRASE INTS-RELATED"/>
    <property type="match status" value="1"/>
</dbReference>
<feature type="domain" description="Tyr recombinase" evidence="6">
    <location>
        <begin position="156"/>
        <end position="354"/>
    </location>
</feature>
<evidence type="ECO:0000256" key="2">
    <source>
        <dbReference type="ARBA" id="ARBA00022908"/>
    </source>
</evidence>
<evidence type="ECO:0000313" key="8">
    <source>
        <dbReference type="EMBL" id="WBM78833.1"/>
    </source>
</evidence>
<reference evidence="8 9" key="1">
    <citation type="submission" date="2021-05" db="EMBL/GenBank/DDBJ databases">
        <authorList>
            <person name="Kumar R."/>
            <person name="Kumar A."/>
            <person name="Mukhia S."/>
        </authorList>
    </citation>
    <scope>NUCLEOTIDE SEQUENCE [LARGE SCALE GENOMIC DNA]</scope>
    <source>
        <strain evidence="8 9">ERMR7:08</strain>
    </source>
</reference>
<sequence>MSPGRWRARTRYRFDDGTLRQIERFATTRARARIALQTALDNATASRSLEVNRQTSLAHLADRFLATKEDCAPRTIDTYRQTIAHHIKPKIGALTVAEATTERLGRFISEITASCGPGAAKACRAVLSGMMGVAARSDAVIVNPVREIGNITRRRQGATAVPVQDLPDLLEAVRRDERLNELDQADVVVFLAGTGCRLGEALALRWSAFDPEAGTISIEANVVRAHGRGLLLQDHPKTKAGARTISIPNSLRVLLMERQGRIRVRSEYDLVFPTVRGNIRDPRNTSRDWRDARDRLGYPKVTTHSFRKTVATALDHSGLSAREIADYLGHENPSLTQDVYMAKSTGGTKAAKALDVMIVPKSKVRG</sequence>
<keyword evidence="3 5" id="KW-0238">DNA-binding</keyword>
<dbReference type="PROSITE" id="PS51900">
    <property type="entry name" value="CB"/>
    <property type="match status" value="1"/>
</dbReference>
<evidence type="ECO:0000259" key="7">
    <source>
        <dbReference type="PROSITE" id="PS51900"/>
    </source>
</evidence>
<dbReference type="PROSITE" id="PS51898">
    <property type="entry name" value="TYR_RECOMBINASE"/>
    <property type="match status" value="1"/>
</dbReference>
<keyword evidence="9" id="KW-1185">Reference proteome</keyword>
<protein>
    <submittedName>
        <fullName evidence="8">Site-specific integrase</fullName>
    </submittedName>
</protein>
<dbReference type="PANTHER" id="PTHR30629">
    <property type="entry name" value="PROPHAGE INTEGRASE"/>
    <property type="match status" value="1"/>
</dbReference>
<dbReference type="Proteomes" id="UP001212421">
    <property type="component" value="Chromosome"/>
</dbReference>
<keyword evidence="4" id="KW-0233">DNA recombination</keyword>
<dbReference type="Pfam" id="PF00589">
    <property type="entry name" value="Phage_integrase"/>
    <property type="match status" value="1"/>
</dbReference>
<dbReference type="RefSeq" id="WP_281533313.1">
    <property type="nucleotide sequence ID" value="NZ_CP075584.1"/>
</dbReference>
<keyword evidence="2" id="KW-0229">DNA integration</keyword>
<comment type="similarity">
    <text evidence="1">Belongs to the 'phage' integrase family.</text>
</comment>
<dbReference type="InterPro" id="IPR044068">
    <property type="entry name" value="CB"/>
</dbReference>
<dbReference type="InterPro" id="IPR050808">
    <property type="entry name" value="Phage_Integrase"/>
</dbReference>
<dbReference type="CDD" id="cd01189">
    <property type="entry name" value="INT_ICEBs1_C_like"/>
    <property type="match status" value="1"/>
</dbReference>
<dbReference type="Gene3D" id="1.10.150.130">
    <property type="match status" value="1"/>
</dbReference>
<organism evidence="8 9">
    <name type="scientific">Cryobacterium breve</name>
    <dbReference type="NCBI Taxonomy" id="1259258"/>
    <lineage>
        <taxon>Bacteria</taxon>
        <taxon>Bacillati</taxon>
        <taxon>Actinomycetota</taxon>
        <taxon>Actinomycetes</taxon>
        <taxon>Micrococcales</taxon>
        <taxon>Microbacteriaceae</taxon>
        <taxon>Cryobacterium</taxon>
    </lineage>
</organism>
<accession>A0ABY7NB92</accession>
<evidence type="ECO:0000256" key="1">
    <source>
        <dbReference type="ARBA" id="ARBA00008857"/>
    </source>
</evidence>
<dbReference type="EMBL" id="CP075584">
    <property type="protein sequence ID" value="WBM78833.1"/>
    <property type="molecule type" value="Genomic_DNA"/>
</dbReference>
<evidence type="ECO:0000256" key="3">
    <source>
        <dbReference type="ARBA" id="ARBA00023125"/>
    </source>
</evidence>
<dbReference type="InterPro" id="IPR002104">
    <property type="entry name" value="Integrase_catalytic"/>
</dbReference>